<comment type="similarity">
    <text evidence="1">Belongs to the NAD(P)H dehydrogenase (quinone) family.</text>
</comment>
<comment type="caution">
    <text evidence="4">The sequence shown here is derived from an EMBL/GenBank/DDBJ whole genome shotgun (WGS) entry which is preliminary data.</text>
</comment>
<dbReference type="InterPro" id="IPR051545">
    <property type="entry name" value="NAD(P)H_dehydrogenase_qn"/>
</dbReference>
<dbReference type="GO" id="GO:0005829">
    <property type="term" value="C:cytosol"/>
    <property type="evidence" value="ECO:0007669"/>
    <property type="project" value="TreeGrafter"/>
</dbReference>
<evidence type="ECO:0000313" key="5">
    <source>
        <dbReference type="Proteomes" id="UP000295719"/>
    </source>
</evidence>
<sequence>MVTSKCVIAKPATTKQDTRTLPMVRYRMNVLIILAHPEPHSFNAHLSDQADQLFSAQGHRVDYIDLYQEDFDPRESAGHYPARQDEQRFDPMQAQRQHWKVKRLPPDIQRYIDLLQQADRLIR</sequence>
<accession>A0A4R3YSL0</accession>
<dbReference type="Pfam" id="PF02525">
    <property type="entry name" value="Flavodoxin_2"/>
    <property type="match status" value="1"/>
</dbReference>
<dbReference type="InterPro" id="IPR003680">
    <property type="entry name" value="Flavodoxin_fold"/>
</dbReference>
<dbReference type="InterPro" id="IPR029039">
    <property type="entry name" value="Flavoprotein-like_sf"/>
</dbReference>
<proteinExistence type="inferred from homology"/>
<dbReference type="AlphaFoldDB" id="A0A4R3YSL0"/>
<evidence type="ECO:0000256" key="1">
    <source>
        <dbReference type="ARBA" id="ARBA00006252"/>
    </source>
</evidence>
<dbReference type="PANTHER" id="PTHR10204">
    <property type="entry name" value="NAD P H OXIDOREDUCTASE-RELATED"/>
    <property type="match status" value="1"/>
</dbReference>
<name>A0A4R3YSL0_9GAMM</name>
<dbReference type="SUPFAM" id="SSF52218">
    <property type="entry name" value="Flavoproteins"/>
    <property type="match status" value="1"/>
</dbReference>
<dbReference type="Proteomes" id="UP000295719">
    <property type="component" value="Unassembled WGS sequence"/>
</dbReference>
<dbReference type="Gene3D" id="3.40.50.360">
    <property type="match status" value="1"/>
</dbReference>
<keyword evidence="5" id="KW-1185">Reference proteome</keyword>
<keyword evidence="2" id="KW-0560">Oxidoreductase</keyword>
<dbReference type="GO" id="GO:0003955">
    <property type="term" value="F:NAD(P)H dehydrogenase (quinone) activity"/>
    <property type="evidence" value="ECO:0007669"/>
    <property type="project" value="TreeGrafter"/>
</dbReference>
<organism evidence="4 5">
    <name type="scientific">Biostraticola tofi</name>
    <dbReference type="NCBI Taxonomy" id="466109"/>
    <lineage>
        <taxon>Bacteria</taxon>
        <taxon>Pseudomonadati</taxon>
        <taxon>Pseudomonadota</taxon>
        <taxon>Gammaproteobacteria</taxon>
        <taxon>Enterobacterales</taxon>
        <taxon>Bruguierivoracaceae</taxon>
        <taxon>Biostraticola</taxon>
    </lineage>
</organism>
<reference evidence="4 5" key="1">
    <citation type="submission" date="2019-03" db="EMBL/GenBank/DDBJ databases">
        <title>Genomic Encyclopedia of Type Strains, Phase IV (KMG-IV): sequencing the most valuable type-strain genomes for metagenomic binning, comparative biology and taxonomic classification.</title>
        <authorList>
            <person name="Goeker M."/>
        </authorList>
    </citation>
    <scope>NUCLEOTIDE SEQUENCE [LARGE SCALE GENOMIC DNA]</scope>
    <source>
        <strain evidence="4 5">DSM 19580</strain>
    </source>
</reference>
<evidence type="ECO:0000259" key="3">
    <source>
        <dbReference type="Pfam" id="PF02525"/>
    </source>
</evidence>
<protein>
    <submittedName>
        <fullName evidence="4">Flavodoxin-like protein</fullName>
    </submittedName>
</protein>
<gene>
    <name evidence="4" type="ORF">EDC52_10572</name>
</gene>
<dbReference type="PANTHER" id="PTHR10204:SF34">
    <property type="entry name" value="NAD(P)H DEHYDROGENASE [QUINONE] 1 ISOFORM 1"/>
    <property type="match status" value="1"/>
</dbReference>
<evidence type="ECO:0000256" key="2">
    <source>
        <dbReference type="ARBA" id="ARBA00023002"/>
    </source>
</evidence>
<dbReference type="EMBL" id="SMCR01000005">
    <property type="protein sequence ID" value="TCV95470.1"/>
    <property type="molecule type" value="Genomic_DNA"/>
</dbReference>
<evidence type="ECO:0000313" key="4">
    <source>
        <dbReference type="EMBL" id="TCV95470.1"/>
    </source>
</evidence>
<feature type="domain" description="Flavodoxin-like fold" evidence="3">
    <location>
        <begin position="28"/>
        <end position="122"/>
    </location>
</feature>